<evidence type="ECO:0000256" key="8">
    <source>
        <dbReference type="ARBA" id="ARBA00034078"/>
    </source>
</evidence>
<dbReference type="GO" id="GO:0098796">
    <property type="term" value="C:membrane protein complex"/>
    <property type="evidence" value="ECO:0007669"/>
    <property type="project" value="UniProtKB-ARBA"/>
</dbReference>
<dbReference type="OrthoDB" id="9807941at2"/>
<dbReference type="FunFam" id="3.40.30.10:FF:000022">
    <property type="entry name" value="NADH dehydrogenase flavoprotein 2, mitochondrial"/>
    <property type="match status" value="1"/>
</dbReference>
<keyword evidence="4" id="KW-1278">Translocase</keyword>
<dbReference type="PROSITE" id="PS01099">
    <property type="entry name" value="COMPLEX1_24K"/>
    <property type="match status" value="1"/>
</dbReference>
<dbReference type="InterPro" id="IPR002023">
    <property type="entry name" value="NuoE-like"/>
</dbReference>
<dbReference type="GO" id="GO:0051537">
    <property type="term" value="F:2 iron, 2 sulfur cluster binding"/>
    <property type="evidence" value="ECO:0007669"/>
    <property type="project" value="UniProtKB-KW"/>
</dbReference>
<evidence type="ECO:0000313" key="11">
    <source>
        <dbReference type="Proteomes" id="UP000184041"/>
    </source>
</evidence>
<feature type="binding site" evidence="9">
    <location>
        <position position="127"/>
    </location>
    <ligand>
        <name>[2Fe-2S] cluster</name>
        <dbReference type="ChEBI" id="CHEBI:190135"/>
    </ligand>
</feature>
<dbReference type="AlphaFoldDB" id="A0A1M4SV26"/>
<name>A0A1M4SV26_9BACT</name>
<dbReference type="Proteomes" id="UP000184041">
    <property type="component" value="Unassembled WGS sequence"/>
</dbReference>
<dbReference type="SUPFAM" id="SSF52833">
    <property type="entry name" value="Thioredoxin-like"/>
    <property type="match status" value="1"/>
</dbReference>
<protein>
    <submittedName>
        <fullName evidence="10">NADH dehydrogenase subunit E</fullName>
    </submittedName>
</protein>
<evidence type="ECO:0000256" key="7">
    <source>
        <dbReference type="ARBA" id="ARBA00023027"/>
    </source>
</evidence>
<evidence type="ECO:0000256" key="4">
    <source>
        <dbReference type="ARBA" id="ARBA00022967"/>
    </source>
</evidence>
<accession>A0A1M4SV26</accession>
<organism evidence="10 11">
    <name type="scientific">Fodinibius roseus</name>
    <dbReference type="NCBI Taxonomy" id="1194090"/>
    <lineage>
        <taxon>Bacteria</taxon>
        <taxon>Pseudomonadati</taxon>
        <taxon>Balneolota</taxon>
        <taxon>Balneolia</taxon>
        <taxon>Balneolales</taxon>
        <taxon>Balneolaceae</taxon>
        <taxon>Fodinibius</taxon>
    </lineage>
</organism>
<comment type="cofactor">
    <cofactor evidence="9">
        <name>[2Fe-2S] cluster</name>
        <dbReference type="ChEBI" id="CHEBI:190135"/>
    </cofactor>
    <text evidence="9">Binds 1 [2Fe-2S] cluster.</text>
</comment>
<keyword evidence="3 9" id="KW-0479">Metal-binding</keyword>
<keyword evidence="6 9" id="KW-0411">Iron-sulfur</keyword>
<dbReference type="CDD" id="cd03064">
    <property type="entry name" value="TRX_Fd_NuoE"/>
    <property type="match status" value="1"/>
</dbReference>
<dbReference type="PANTHER" id="PTHR10371">
    <property type="entry name" value="NADH DEHYDROGENASE UBIQUINONE FLAVOPROTEIN 2, MITOCHONDRIAL"/>
    <property type="match status" value="1"/>
</dbReference>
<evidence type="ECO:0000256" key="1">
    <source>
        <dbReference type="ARBA" id="ARBA00010643"/>
    </source>
</evidence>
<dbReference type="GO" id="GO:0046872">
    <property type="term" value="F:metal ion binding"/>
    <property type="evidence" value="ECO:0007669"/>
    <property type="project" value="UniProtKB-KW"/>
</dbReference>
<reference evidence="10 11" key="1">
    <citation type="submission" date="2016-11" db="EMBL/GenBank/DDBJ databases">
        <authorList>
            <person name="Jaros S."/>
            <person name="Januszkiewicz K."/>
            <person name="Wedrychowicz H."/>
        </authorList>
    </citation>
    <scope>NUCLEOTIDE SEQUENCE [LARGE SCALE GENOMIC DNA]</scope>
    <source>
        <strain evidence="10 11">DSM 21986</strain>
    </source>
</reference>
<dbReference type="GO" id="GO:0031967">
    <property type="term" value="C:organelle envelope"/>
    <property type="evidence" value="ECO:0007669"/>
    <property type="project" value="UniProtKB-ARBA"/>
</dbReference>
<dbReference type="STRING" id="1194090.SAMN05443144_101130"/>
<dbReference type="GO" id="GO:0031090">
    <property type="term" value="C:organelle membrane"/>
    <property type="evidence" value="ECO:0007669"/>
    <property type="project" value="UniProtKB-ARBA"/>
</dbReference>
<comment type="cofactor">
    <cofactor evidence="8">
        <name>[2Fe-2S] cluster</name>
        <dbReference type="ChEBI" id="CHEBI:190135"/>
    </cofactor>
</comment>
<dbReference type="GO" id="GO:0098662">
    <property type="term" value="P:inorganic cation transmembrane transport"/>
    <property type="evidence" value="ECO:0007669"/>
    <property type="project" value="UniProtKB-ARBA"/>
</dbReference>
<dbReference type="InterPro" id="IPR042128">
    <property type="entry name" value="NuoE_dom"/>
</dbReference>
<feature type="binding site" evidence="9">
    <location>
        <position position="86"/>
    </location>
    <ligand>
        <name>[2Fe-2S] cluster</name>
        <dbReference type="ChEBI" id="CHEBI:190135"/>
    </ligand>
</feature>
<dbReference type="PANTHER" id="PTHR10371:SF3">
    <property type="entry name" value="NADH DEHYDROGENASE [UBIQUINONE] FLAVOPROTEIN 2, MITOCHONDRIAL"/>
    <property type="match status" value="1"/>
</dbReference>
<evidence type="ECO:0000256" key="5">
    <source>
        <dbReference type="ARBA" id="ARBA00023004"/>
    </source>
</evidence>
<dbReference type="NCBIfam" id="TIGR01958">
    <property type="entry name" value="nuoE_fam"/>
    <property type="match status" value="1"/>
</dbReference>
<gene>
    <name evidence="10" type="ORF">SAMN05443144_101130</name>
</gene>
<keyword evidence="11" id="KW-1185">Reference proteome</keyword>
<dbReference type="InterPro" id="IPR036249">
    <property type="entry name" value="Thioredoxin-like_sf"/>
</dbReference>
<comment type="similarity">
    <text evidence="1">Belongs to the complex I 24 kDa subunit family.</text>
</comment>
<dbReference type="RefSeq" id="WP_073058884.1">
    <property type="nucleotide sequence ID" value="NZ_FQUS01000001.1"/>
</dbReference>
<dbReference type="GO" id="GO:0008324">
    <property type="term" value="F:monoatomic cation transmembrane transporter activity"/>
    <property type="evidence" value="ECO:0007669"/>
    <property type="project" value="UniProtKB-ARBA"/>
</dbReference>
<feature type="binding site" evidence="9">
    <location>
        <position position="91"/>
    </location>
    <ligand>
        <name>[2Fe-2S] cluster</name>
        <dbReference type="ChEBI" id="CHEBI:190135"/>
    </ligand>
</feature>
<dbReference type="GO" id="GO:0022804">
    <property type="term" value="F:active transmembrane transporter activity"/>
    <property type="evidence" value="ECO:0007669"/>
    <property type="project" value="UniProtKB-ARBA"/>
</dbReference>
<keyword evidence="5 9" id="KW-0408">Iron</keyword>
<dbReference type="Gene3D" id="3.40.30.10">
    <property type="entry name" value="Glutaredoxin"/>
    <property type="match status" value="1"/>
</dbReference>
<keyword evidence="7" id="KW-0520">NAD</keyword>
<dbReference type="GO" id="GO:1902494">
    <property type="term" value="C:catalytic complex"/>
    <property type="evidence" value="ECO:0007669"/>
    <property type="project" value="UniProtKB-ARBA"/>
</dbReference>
<dbReference type="Pfam" id="PF01257">
    <property type="entry name" value="2Fe-2S_thioredx"/>
    <property type="match status" value="1"/>
</dbReference>
<evidence type="ECO:0000256" key="6">
    <source>
        <dbReference type="ARBA" id="ARBA00023014"/>
    </source>
</evidence>
<dbReference type="FunFam" id="1.10.10.1590:FF:000001">
    <property type="entry name" value="NADH-quinone oxidoreductase subunit E"/>
    <property type="match status" value="1"/>
</dbReference>
<evidence type="ECO:0000313" key="10">
    <source>
        <dbReference type="EMBL" id="SHE36043.1"/>
    </source>
</evidence>
<keyword evidence="2 9" id="KW-0001">2Fe-2S</keyword>
<sequence length="185" mass="21027">MTEQELAFTQDELDEIERIKAKFPTNKAATLRVLWVAQEKYGHVKPEVQNLVADTLDLPRSHVHGVASFYTQYYKEETGTYVLDVCTCLSCQVCGGYDILHHLEDELGIKAGETTEDGMFTIQEVECLGACGYAPMLQVTNGVYANNLTKEKVDKLIENLRKGKKPEFESMVMRQNEKRKKELSQ</sequence>
<feature type="binding site" evidence="9">
    <location>
        <position position="131"/>
    </location>
    <ligand>
        <name>[2Fe-2S] cluster</name>
        <dbReference type="ChEBI" id="CHEBI:190135"/>
    </ligand>
</feature>
<evidence type="ECO:0000256" key="2">
    <source>
        <dbReference type="ARBA" id="ARBA00022714"/>
    </source>
</evidence>
<evidence type="ECO:0000256" key="3">
    <source>
        <dbReference type="ARBA" id="ARBA00022723"/>
    </source>
</evidence>
<dbReference type="InterPro" id="IPR041921">
    <property type="entry name" value="NuoE_N"/>
</dbReference>
<dbReference type="GO" id="GO:0022890">
    <property type="term" value="F:inorganic cation transmembrane transporter activity"/>
    <property type="evidence" value="ECO:0007669"/>
    <property type="project" value="UniProtKB-ARBA"/>
</dbReference>
<evidence type="ECO:0000256" key="9">
    <source>
        <dbReference type="PIRSR" id="PIRSR000216-1"/>
    </source>
</evidence>
<dbReference type="GO" id="GO:0003954">
    <property type="term" value="F:NADH dehydrogenase activity"/>
    <property type="evidence" value="ECO:0007669"/>
    <property type="project" value="TreeGrafter"/>
</dbReference>
<dbReference type="EMBL" id="FQUS01000001">
    <property type="protein sequence ID" value="SHE36043.1"/>
    <property type="molecule type" value="Genomic_DNA"/>
</dbReference>
<dbReference type="PIRSF" id="PIRSF000216">
    <property type="entry name" value="NADH_DH_24kDa"/>
    <property type="match status" value="1"/>
</dbReference>
<proteinExistence type="inferred from homology"/>
<dbReference type="Gene3D" id="1.10.10.1590">
    <property type="entry name" value="NADH-quinone oxidoreductase subunit E"/>
    <property type="match status" value="1"/>
</dbReference>